<comment type="caution">
    <text evidence="4">The sequence shown here is derived from an EMBL/GenBank/DDBJ whole genome shotgun (WGS) entry which is preliminary data.</text>
</comment>
<dbReference type="EMBL" id="JAHESC010000006">
    <property type="protein sequence ID" value="MBT1686103.1"/>
    <property type="molecule type" value="Genomic_DNA"/>
</dbReference>
<keyword evidence="2" id="KW-0732">Signal</keyword>
<dbReference type="RefSeq" id="WP_254089343.1">
    <property type="nucleotide sequence ID" value="NZ_JAHESC010000006.1"/>
</dbReference>
<dbReference type="PROSITE" id="PS51688">
    <property type="entry name" value="ICA"/>
    <property type="match status" value="1"/>
</dbReference>
<sequence length="688" mass="72537">MKTLSIFLLAIISISAWAQAPAGFKYQAVLRDAAGQVKANSTALVGIRIVQGNAAGQAVYSENHRTTATETGLVNLTIGEGDDRSGDLSTVDWSAGPYFLQVSIDGQLYGASQLMSVPYALYALKAGTTEISSASADSAWNISGNVGTNANNFLGTKDNMPLVMRTSDIPHLRLSTAGQLEQLNTGRSVYLGEGAGLNDDQSVNDNAYIGYQSGFSSVTASQNTAVGWRALYRSESSSANTAIGAGALYDNIFGRYNVSVGVYSLYHNTASDNVAVGHHALYANTTGTVNTAVGTFSLADNLTGAANTTLGFNTLRLNTTGKNNTAVGQDALYSNTSANNNTAMGAEALYRSYGSDNTAVGFKAQFNSDGWDNVAVGSFCLSENEGFENCAVGTYTMYGNAGGKWNSCLGNRALFKNGTGSFNAAVGFKALYNNIDGVDNTALGVETLFENRQGSRNTAVGMKAMQGTDGNRNTAVGYAALASYAGGEYNTAIGYAAFQGYYSLTNATAIGSGAQVFNSNEVRIGNTAVTKIGGQVNWTAASDGRFKTDIRENVPGLEFIQHLRPVTYRINHDVITARNTAAGIDASAIPRDLAVHTGFIAQEVEAAAQQVNFDFSGVCRPEKPENWYSLSYAEFVVPLVKAVQEQQALIDSQRRLIEALTQRVQALENGTTGNTANAPAASRSASIK</sequence>
<dbReference type="Pfam" id="PF13884">
    <property type="entry name" value="Peptidase_S74"/>
    <property type="match status" value="1"/>
</dbReference>
<organism evidence="4 5">
    <name type="scientific">Dawidia soli</name>
    <dbReference type="NCBI Taxonomy" id="2782352"/>
    <lineage>
        <taxon>Bacteria</taxon>
        <taxon>Pseudomonadati</taxon>
        <taxon>Bacteroidota</taxon>
        <taxon>Cytophagia</taxon>
        <taxon>Cytophagales</taxon>
        <taxon>Chryseotaleaceae</taxon>
        <taxon>Dawidia</taxon>
    </lineage>
</organism>
<evidence type="ECO:0000259" key="3">
    <source>
        <dbReference type="PROSITE" id="PS51688"/>
    </source>
</evidence>
<reference evidence="4 5" key="1">
    <citation type="submission" date="2021-05" db="EMBL/GenBank/DDBJ databases">
        <title>A Polyphasic approach of four new species of the genus Ohtaekwangia: Ohtaekwangia histidinii sp. nov., Ohtaekwangia cretensis sp. nov., Ohtaekwangia indiensis sp. nov., Ohtaekwangia reichenbachii sp. nov. from diverse environment.</title>
        <authorList>
            <person name="Octaviana S."/>
        </authorList>
    </citation>
    <scope>NUCLEOTIDE SEQUENCE [LARGE SCALE GENOMIC DNA]</scope>
    <source>
        <strain evidence="4 5">PWU37</strain>
    </source>
</reference>
<keyword evidence="5" id="KW-1185">Reference proteome</keyword>
<feature type="coiled-coil region" evidence="1">
    <location>
        <begin position="643"/>
        <end position="670"/>
    </location>
</feature>
<evidence type="ECO:0000256" key="1">
    <source>
        <dbReference type="SAM" id="Coils"/>
    </source>
</evidence>
<proteinExistence type="predicted"/>
<keyword evidence="1" id="KW-0175">Coiled coil</keyword>
<accession>A0AAP2D6A1</accession>
<gene>
    <name evidence="4" type="ORF">KK078_06020</name>
</gene>
<protein>
    <submittedName>
        <fullName evidence="4">Tail fiber domain-containing protein</fullName>
    </submittedName>
</protein>
<feature type="chain" id="PRO_5042902611" evidence="2">
    <location>
        <begin position="19"/>
        <end position="688"/>
    </location>
</feature>
<feature type="signal peptide" evidence="2">
    <location>
        <begin position="1"/>
        <end position="18"/>
    </location>
</feature>
<dbReference type="AlphaFoldDB" id="A0AAP2D6A1"/>
<dbReference type="Gene3D" id="2.150.10.10">
    <property type="entry name" value="Serralysin-like metalloprotease, C-terminal"/>
    <property type="match status" value="2"/>
</dbReference>
<feature type="domain" description="Peptidase S74" evidence="3">
    <location>
        <begin position="542"/>
        <end position="664"/>
    </location>
</feature>
<evidence type="ECO:0000313" key="5">
    <source>
        <dbReference type="Proteomes" id="UP001319180"/>
    </source>
</evidence>
<dbReference type="InterPro" id="IPR011049">
    <property type="entry name" value="Serralysin-like_metalloprot_C"/>
</dbReference>
<dbReference type="Proteomes" id="UP001319180">
    <property type="component" value="Unassembled WGS sequence"/>
</dbReference>
<evidence type="ECO:0000256" key="2">
    <source>
        <dbReference type="SAM" id="SignalP"/>
    </source>
</evidence>
<evidence type="ECO:0000313" key="4">
    <source>
        <dbReference type="EMBL" id="MBT1686103.1"/>
    </source>
</evidence>
<dbReference type="InterPro" id="IPR030392">
    <property type="entry name" value="S74_ICA"/>
</dbReference>
<name>A0AAP2D6A1_9BACT</name>